<comment type="similarity">
    <text evidence="1">Belongs to the DEAD box helicase family. DEAH subfamily.</text>
</comment>
<dbReference type="GO" id="GO:0000462">
    <property type="term" value="P:maturation of SSU-rRNA from tricistronic rRNA transcript (SSU-rRNA, 5.8S rRNA, LSU-rRNA)"/>
    <property type="evidence" value="ECO:0007669"/>
    <property type="project" value="TreeGrafter"/>
</dbReference>
<dbReference type="InterPro" id="IPR007502">
    <property type="entry name" value="Helicase-assoc_dom"/>
</dbReference>
<keyword evidence="4" id="KW-0378">Hydrolase</keyword>
<dbReference type="SMART" id="SM00382">
    <property type="entry name" value="AAA"/>
    <property type="match status" value="1"/>
</dbReference>
<evidence type="ECO:0000256" key="1">
    <source>
        <dbReference type="ARBA" id="ARBA00008792"/>
    </source>
</evidence>
<evidence type="ECO:0000256" key="6">
    <source>
        <dbReference type="ARBA" id="ARBA00022840"/>
    </source>
</evidence>
<dbReference type="InterPro" id="IPR003593">
    <property type="entry name" value="AAA+_ATPase"/>
</dbReference>
<feature type="domain" description="Helicase C-terminal" evidence="9">
    <location>
        <begin position="284"/>
        <end position="473"/>
    </location>
</feature>
<dbReference type="PROSITE" id="PS51194">
    <property type="entry name" value="HELICASE_CTER"/>
    <property type="match status" value="1"/>
</dbReference>
<dbReference type="InterPro" id="IPR001650">
    <property type="entry name" value="Helicase_C-like"/>
</dbReference>
<evidence type="ECO:0000256" key="3">
    <source>
        <dbReference type="ARBA" id="ARBA00022741"/>
    </source>
</evidence>
<dbReference type="Gene3D" id="1.20.120.1080">
    <property type="match status" value="1"/>
</dbReference>
<evidence type="ECO:0000259" key="9">
    <source>
        <dbReference type="PROSITE" id="PS51194"/>
    </source>
</evidence>
<organism evidence="10 11">
    <name type="scientific">Ooceraea biroi</name>
    <name type="common">Clonal raider ant</name>
    <name type="synonym">Cerapachys biroi</name>
    <dbReference type="NCBI Taxonomy" id="2015173"/>
    <lineage>
        <taxon>Eukaryota</taxon>
        <taxon>Metazoa</taxon>
        <taxon>Ecdysozoa</taxon>
        <taxon>Arthropoda</taxon>
        <taxon>Hexapoda</taxon>
        <taxon>Insecta</taxon>
        <taxon>Pterygota</taxon>
        <taxon>Neoptera</taxon>
        <taxon>Endopterygota</taxon>
        <taxon>Hymenoptera</taxon>
        <taxon>Apocrita</taxon>
        <taxon>Aculeata</taxon>
        <taxon>Formicoidea</taxon>
        <taxon>Formicidae</taxon>
        <taxon>Dorylinae</taxon>
        <taxon>Ooceraea</taxon>
    </lineage>
</organism>
<dbReference type="SMART" id="SM00490">
    <property type="entry name" value="HELICc"/>
    <property type="match status" value="1"/>
</dbReference>
<protein>
    <recommendedName>
        <fullName evidence="2">RNA helicase</fullName>
        <ecNumber evidence="2">3.6.4.13</ecNumber>
    </recommendedName>
</protein>
<sequence>MEAARLKLPICAKQQHIMETINNNPVIIITGETGSGKTTQIPQFLYEAGYARERMIGITEPRRIAAMSTSKRVAEEMNLTQDEVSYLIRFGGNVTEKTKIKFMTDGVLLRKIARDSLLKKYSVIIVDEAHERSVHTDILIGSLSRIVLLRDKCNDPLKLIIMSATLQAQEFVENARLFTVKPPVIKIEGRQFPVTKFFSRQKIITTKKNYVSEAFRMAVRIHTRLPEGGQQEIHTLVNHLRETFPSESDDESDDDEFQINLAHPVKSKMPTRSNKKDNSKDEFQRKAMEALCRNDRKRSVRKKHLCSFSYSAIPTRKHQDSVQEDIFDEDEEENVDLIRNAGPLRVLPLYSLLDAREQAKVFETPPKGCRLCIVSTNVAETSLTIPNIRYVIDSGYYKMKRYDKVTGVQTFDISYISKAAAEQRAGRAGRTAPGCCYRLYSSAVFKNKFEEYDQPEIQRTPLDDLVLKIKMMGNDRVMNFPFPTQPNNMQLQAAEDRLTILGALEPSKEKEEAKLTPLGRKIALFPVAPRYGKMLVLSEKQDLIKYIICLVAGLSVRQLFAKGTEGRIYKRLQLQHQLTVHGYSLLMGDLMLLLKIIIGAEYAASVKDRFSSFCYENGLRHETLVEIGKLRRQLINEINSNIPNLNLAIDPKMLPPNDVEAELLCKIILTGMADQVAKKISPDEMMENQLKTWKYAYRTAKIKEPIFMHSSCVLWQTEPEWVVYQEVHKVDGRIYMRGVTAIDPQQLPKFAPTLCNLDEPANDSPARYDPVTGKIMCRVSGTFGEAGWKLPMVDIEYPLTLNGVKWFAFFFLEGEVCPKLKPFVPLLAS</sequence>
<keyword evidence="5 10" id="KW-0347">Helicase</keyword>
<dbReference type="Pfam" id="PF00271">
    <property type="entry name" value="Helicase_C"/>
    <property type="match status" value="1"/>
</dbReference>
<dbReference type="EMBL" id="KK107078">
    <property type="protein sequence ID" value="EZA60490.1"/>
    <property type="molecule type" value="Genomic_DNA"/>
</dbReference>
<evidence type="ECO:0000313" key="10">
    <source>
        <dbReference type="EMBL" id="EZA60490.1"/>
    </source>
</evidence>
<dbReference type="Gene3D" id="3.40.50.300">
    <property type="entry name" value="P-loop containing nucleotide triphosphate hydrolases"/>
    <property type="match status" value="2"/>
</dbReference>
<dbReference type="CDD" id="cd18791">
    <property type="entry name" value="SF2_C_RHA"/>
    <property type="match status" value="1"/>
</dbReference>
<keyword evidence="11" id="KW-1185">Reference proteome</keyword>
<dbReference type="OMA" id="HVARINP"/>
<dbReference type="InterPro" id="IPR011709">
    <property type="entry name" value="DEAD-box_helicase_OB_fold"/>
</dbReference>
<dbReference type="OrthoDB" id="10025033at2759"/>
<keyword evidence="6" id="KW-0067">ATP-binding</keyword>
<proteinExistence type="inferred from homology"/>
<feature type="domain" description="Helicase ATP-binding" evidence="8">
    <location>
        <begin position="18"/>
        <end position="184"/>
    </location>
</feature>
<dbReference type="AlphaFoldDB" id="A0A026WWN2"/>
<dbReference type="Proteomes" id="UP000053097">
    <property type="component" value="Unassembled WGS sequence"/>
</dbReference>
<dbReference type="InterPro" id="IPR014001">
    <property type="entry name" value="Helicase_ATP-bd"/>
</dbReference>
<dbReference type="EC" id="3.6.4.13" evidence="2"/>
<evidence type="ECO:0000256" key="2">
    <source>
        <dbReference type="ARBA" id="ARBA00012552"/>
    </source>
</evidence>
<dbReference type="SUPFAM" id="SSF52540">
    <property type="entry name" value="P-loop containing nucleoside triphosphate hydrolases"/>
    <property type="match status" value="1"/>
</dbReference>
<evidence type="ECO:0000259" key="8">
    <source>
        <dbReference type="PROSITE" id="PS51192"/>
    </source>
</evidence>
<evidence type="ECO:0000256" key="5">
    <source>
        <dbReference type="ARBA" id="ARBA00022806"/>
    </source>
</evidence>
<dbReference type="PANTHER" id="PTHR18934">
    <property type="entry name" value="ATP-DEPENDENT RNA HELICASE"/>
    <property type="match status" value="1"/>
</dbReference>
<dbReference type="SMART" id="SM00487">
    <property type="entry name" value="DEXDc"/>
    <property type="match status" value="1"/>
</dbReference>
<dbReference type="Pfam" id="PF04408">
    <property type="entry name" value="WHD_HA2"/>
    <property type="match status" value="1"/>
</dbReference>
<dbReference type="GO" id="GO:0003724">
    <property type="term" value="F:RNA helicase activity"/>
    <property type="evidence" value="ECO:0007669"/>
    <property type="project" value="UniProtKB-EC"/>
</dbReference>
<dbReference type="GO" id="GO:0003723">
    <property type="term" value="F:RNA binding"/>
    <property type="evidence" value="ECO:0007669"/>
    <property type="project" value="TreeGrafter"/>
</dbReference>
<keyword evidence="3" id="KW-0547">Nucleotide-binding</keyword>
<dbReference type="InterPro" id="IPR011545">
    <property type="entry name" value="DEAD/DEAH_box_helicase_dom"/>
</dbReference>
<dbReference type="PANTHER" id="PTHR18934:SF99">
    <property type="entry name" value="ATP-DEPENDENT RNA HELICASE DHX37-RELATED"/>
    <property type="match status" value="1"/>
</dbReference>
<dbReference type="InterPro" id="IPR002464">
    <property type="entry name" value="DNA/RNA_helicase_DEAH_CS"/>
</dbReference>
<dbReference type="Pfam" id="PF00270">
    <property type="entry name" value="DEAD"/>
    <property type="match status" value="1"/>
</dbReference>
<reference evidence="10 11" key="1">
    <citation type="journal article" date="2014" name="Curr. Biol.">
        <title>The genome of the clonal raider ant Cerapachys biroi.</title>
        <authorList>
            <person name="Oxley P.R."/>
            <person name="Ji L."/>
            <person name="Fetter-Pruneda I."/>
            <person name="McKenzie S.K."/>
            <person name="Li C."/>
            <person name="Hu H."/>
            <person name="Zhang G."/>
            <person name="Kronauer D.J."/>
        </authorList>
    </citation>
    <scope>NUCLEOTIDE SEQUENCE [LARGE SCALE GENOMIC DNA]</scope>
</reference>
<dbReference type="FunFam" id="3.40.50.300:FF:000637">
    <property type="entry name" value="ATP-dependent RNA helicase DHX37/DHR1"/>
    <property type="match status" value="1"/>
</dbReference>
<comment type="catalytic activity">
    <reaction evidence="7">
        <text>ATP + H2O = ADP + phosphate + H(+)</text>
        <dbReference type="Rhea" id="RHEA:13065"/>
        <dbReference type="ChEBI" id="CHEBI:15377"/>
        <dbReference type="ChEBI" id="CHEBI:15378"/>
        <dbReference type="ChEBI" id="CHEBI:30616"/>
        <dbReference type="ChEBI" id="CHEBI:43474"/>
        <dbReference type="ChEBI" id="CHEBI:456216"/>
        <dbReference type="EC" id="3.6.4.13"/>
    </reaction>
</comment>
<dbReference type="InterPro" id="IPR048333">
    <property type="entry name" value="HA2_WH"/>
</dbReference>
<dbReference type="PROSITE" id="PS00690">
    <property type="entry name" value="DEAH_ATP_HELICASE"/>
    <property type="match status" value="1"/>
</dbReference>
<dbReference type="Pfam" id="PF07717">
    <property type="entry name" value="OB_NTP_bind"/>
    <property type="match status" value="1"/>
</dbReference>
<dbReference type="Pfam" id="PF21010">
    <property type="entry name" value="HA2_C"/>
    <property type="match status" value="1"/>
</dbReference>
<dbReference type="GO" id="GO:0005730">
    <property type="term" value="C:nucleolus"/>
    <property type="evidence" value="ECO:0007669"/>
    <property type="project" value="TreeGrafter"/>
</dbReference>
<dbReference type="GO" id="GO:0016787">
    <property type="term" value="F:hydrolase activity"/>
    <property type="evidence" value="ECO:0007669"/>
    <property type="project" value="UniProtKB-KW"/>
</dbReference>
<name>A0A026WWN2_OOCBI</name>
<gene>
    <name evidence="10" type="ORF">X777_13579</name>
</gene>
<dbReference type="SMART" id="SM00847">
    <property type="entry name" value="HA2"/>
    <property type="match status" value="1"/>
</dbReference>
<dbReference type="PROSITE" id="PS51192">
    <property type="entry name" value="HELICASE_ATP_BIND_1"/>
    <property type="match status" value="1"/>
</dbReference>
<evidence type="ECO:0000256" key="4">
    <source>
        <dbReference type="ARBA" id="ARBA00022801"/>
    </source>
</evidence>
<accession>A0A026WWN2</accession>
<dbReference type="STRING" id="2015173.A0A026WWN2"/>
<dbReference type="InterPro" id="IPR027417">
    <property type="entry name" value="P-loop_NTPase"/>
</dbReference>
<evidence type="ECO:0000256" key="7">
    <source>
        <dbReference type="ARBA" id="ARBA00047984"/>
    </source>
</evidence>
<dbReference type="GO" id="GO:0005524">
    <property type="term" value="F:ATP binding"/>
    <property type="evidence" value="ECO:0007669"/>
    <property type="project" value="UniProtKB-KW"/>
</dbReference>
<evidence type="ECO:0000313" key="11">
    <source>
        <dbReference type="Proteomes" id="UP000053097"/>
    </source>
</evidence>